<dbReference type="Proteomes" id="UP000053989">
    <property type="component" value="Unassembled WGS sequence"/>
</dbReference>
<evidence type="ECO:0000313" key="3">
    <source>
        <dbReference type="EMBL" id="KIM59788.1"/>
    </source>
</evidence>
<sequence length="218" mass="24161">MCFSSKTNGTHSKSLEPAQQGQNSNGQNPYIVVVFGRTGVGVSSLVNLIVGSPVAQWHGDTRPCTQQTMAYTAAFAGKQFCVYDIPGYGGGFTDTEITEIIQDIKSKKGIDMLVYCLRKKRDTMMPSVFREIRHVVPQKVPMVGVVTELERQEGSVESWWTKNGETLEKMGITFDEHACVTTLAAEEVTGNERFSEFRLQSQEAVRGILARRCEGAKR</sequence>
<keyword evidence="4" id="KW-1185">Reference proteome</keyword>
<dbReference type="HOGENOM" id="CLU_050405_1_1_1"/>
<reference evidence="4" key="2">
    <citation type="submission" date="2015-01" db="EMBL/GenBank/DDBJ databases">
        <title>Evolutionary Origins and Diversification of the Mycorrhizal Mutualists.</title>
        <authorList>
            <consortium name="DOE Joint Genome Institute"/>
            <consortium name="Mycorrhizal Genomics Consortium"/>
            <person name="Kohler A."/>
            <person name="Kuo A."/>
            <person name="Nagy L.G."/>
            <person name="Floudas D."/>
            <person name="Copeland A."/>
            <person name="Barry K.W."/>
            <person name="Cichocki N."/>
            <person name="Veneault-Fourrey C."/>
            <person name="LaButti K."/>
            <person name="Lindquist E.A."/>
            <person name="Lipzen A."/>
            <person name="Lundell T."/>
            <person name="Morin E."/>
            <person name="Murat C."/>
            <person name="Riley R."/>
            <person name="Ohm R."/>
            <person name="Sun H."/>
            <person name="Tunlid A."/>
            <person name="Henrissat B."/>
            <person name="Grigoriev I.V."/>
            <person name="Hibbett D.S."/>
            <person name="Martin F."/>
        </authorList>
    </citation>
    <scope>NUCLEOTIDE SEQUENCE [LARGE SCALE GENOMIC DNA]</scope>
    <source>
        <strain evidence="4">Foug A</strain>
    </source>
</reference>
<dbReference type="Gene3D" id="3.40.50.300">
    <property type="entry name" value="P-loop containing nucleotide triphosphate hydrolases"/>
    <property type="match status" value="1"/>
</dbReference>
<dbReference type="GO" id="GO:0005525">
    <property type="term" value="F:GTP binding"/>
    <property type="evidence" value="ECO:0007669"/>
    <property type="project" value="InterPro"/>
</dbReference>
<dbReference type="SUPFAM" id="SSF52540">
    <property type="entry name" value="P-loop containing nucleoside triphosphate hydrolases"/>
    <property type="match status" value="1"/>
</dbReference>
<organism evidence="3 4">
    <name type="scientific">Scleroderma citrinum Foug A</name>
    <dbReference type="NCBI Taxonomy" id="1036808"/>
    <lineage>
        <taxon>Eukaryota</taxon>
        <taxon>Fungi</taxon>
        <taxon>Dikarya</taxon>
        <taxon>Basidiomycota</taxon>
        <taxon>Agaricomycotina</taxon>
        <taxon>Agaricomycetes</taxon>
        <taxon>Agaricomycetidae</taxon>
        <taxon>Boletales</taxon>
        <taxon>Sclerodermatineae</taxon>
        <taxon>Sclerodermataceae</taxon>
        <taxon>Scleroderma</taxon>
    </lineage>
</organism>
<reference evidence="3 4" key="1">
    <citation type="submission" date="2014-04" db="EMBL/GenBank/DDBJ databases">
        <authorList>
            <consortium name="DOE Joint Genome Institute"/>
            <person name="Kuo A."/>
            <person name="Kohler A."/>
            <person name="Nagy L.G."/>
            <person name="Floudas D."/>
            <person name="Copeland A."/>
            <person name="Barry K.W."/>
            <person name="Cichocki N."/>
            <person name="Veneault-Fourrey C."/>
            <person name="LaButti K."/>
            <person name="Lindquist E.A."/>
            <person name="Lipzen A."/>
            <person name="Lundell T."/>
            <person name="Morin E."/>
            <person name="Murat C."/>
            <person name="Sun H."/>
            <person name="Tunlid A."/>
            <person name="Henrissat B."/>
            <person name="Grigoriev I.V."/>
            <person name="Hibbett D.S."/>
            <person name="Martin F."/>
            <person name="Nordberg H.P."/>
            <person name="Cantor M.N."/>
            <person name="Hua S.X."/>
        </authorList>
    </citation>
    <scope>NUCLEOTIDE SEQUENCE [LARGE SCALE GENOMIC DNA]</scope>
    <source>
        <strain evidence="3 4">Foug A</strain>
    </source>
</reference>
<dbReference type="InParanoid" id="A0A0C2ZDB5"/>
<protein>
    <recommendedName>
        <fullName evidence="2">G domain-containing protein</fullName>
    </recommendedName>
</protein>
<proteinExistence type="predicted"/>
<evidence type="ECO:0000259" key="2">
    <source>
        <dbReference type="Pfam" id="PF01926"/>
    </source>
</evidence>
<dbReference type="InterPro" id="IPR006073">
    <property type="entry name" value="GTP-bd"/>
</dbReference>
<dbReference type="InterPro" id="IPR027417">
    <property type="entry name" value="P-loop_NTPase"/>
</dbReference>
<dbReference type="OrthoDB" id="2612420at2759"/>
<evidence type="ECO:0000256" key="1">
    <source>
        <dbReference type="SAM" id="MobiDB-lite"/>
    </source>
</evidence>
<dbReference type="AlphaFoldDB" id="A0A0C2ZDB5"/>
<name>A0A0C2ZDB5_9AGAM</name>
<accession>A0A0C2ZDB5</accession>
<dbReference type="Pfam" id="PF01926">
    <property type="entry name" value="MMR_HSR1"/>
    <property type="match status" value="1"/>
</dbReference>
<evidence type="ECO:0000313" key="4">
    <source>
        <dbReference type="Proteomes" id="UP000053989"/>
    </source>
</evidence>
<dbReference type="EMBL" id="KN822069">
    <property type="protein sequence ID" value="KIM59788.1"/>
    <property type="molecule type" value="Genomic_DNA"/>
</dbReference>
<feature type="domain" description="G" evidence="2">
    <location>
        <begin position="32"/>
        <end position="135"/>
    </location>
</feature>
<feature type="region of interest" description="Disordered" evidence="1">
    <location>
        <begin position="1"/>
        <end position="24"/>
    </location>
</feature>
<gene>
    <name evidence="3" type="ORF">SCLCIDRAFT_1217405</name>
</gene>